<dbReference type="GO" id="GO:0051787">
    <property type="term" value="F:misfolded protein binding"/>
    <property type="evidence" value="ECO:0007669"/>
    <property type="project" value="TreeGrafter"/>
</dbReference>
<feature type="domain" description="Ubiquitin-like" evidence="2">
    <location>
        <begin position="17"/>
        <end position="86"/>
    </location>
</feature>
<feature type="compositionally biased region" description="Pro residues" evidence="1">
    <location>
        <begin position="337"/>
        <end position="347"/>
    </location>
</feature>
<dbReference type="SUPFAM" id="SSF54236">
    <property type="entry name" value="Ubiquitin-like"/>
    <property type="match status" value="1"/>
</dbReference>
<feature type="region of interest" description="Disordered" evidence="1">
    <location>
        <begin position="90"/>
        <end position="182"/>
    </location>
</feature>
<dbReference type="GO" id="GO:0036503">
    <property type="term" value="P:ERAD pathway"/>
    <property type="evidence" value="ECO:0007669"/>
    <property type="project" value="TreeGrafter"/>
</dbReference>
<dbReference type="PRINTS" id="PR00348">
    <property type="entry name" value="UBIQUITIN"/>
</dbReference>
<evidence type="ECO:0000313" key="4">
    <source>
        <dbReference type="EMBL" id="VFT96091.1"/>
    </source>
</evidence>
<evidence type="ECO:0000313" key="3">
    <source>
        <dbReference type="EMBL" id="KAF0689105.1"/>
    </source>
</evidence>
<dbReference type="CDD" id="cd17039">
    <property type="entry name" value="Ubl_ubiquitin_like"/>
    <property type="match status" value="1"/>
</dbReference>
<dbReference type="Proteomes" id="UP000332933">
    <property type="component" value="Unassembled WGS sequence"/>
</dbReference>
<dbReference type="GO" id="GO:0071818">
    <property type="term" value="C:BAT3 complex"/>
    <property type="evidence" value="ECO:0007669"/>
    <property type="project" value="TreeGrafter"/>
</dbReference>
<dbReference type="EMBL" id="CAADRA010006541">
    <property type="protein sequence ID" value="VFT96091.1"/>
    <property type="molecule type" value="Genomic_DNA"/>
</dbReference>
<feature type="region of interest" description="Disordered" evidence="1">
    <location>
        <begin position="330"/>
        <end position="358"/>
    </location>
</feature>
<protein>
    <submittedName>
        <fullName evidence="4">Aste57867_19377 protein</fullName>
    </submittedName>
</protein>
<accession>A0A485LCK0</accession>
<dbReference type="OrthoDB" id="267397at2759"/>
<dbReference type="PANTHER" id="PTHR15204">
    <property type="entry name" value="LARGE PROLINE-RICH PROTEIN BAG6"/>
    <property type="match status" value="1"/>
</dbReference>
<gene>
    <name evidence="4" type="primary">Aste57867_19377</name>
    <name evidence="3" type="ORF">As57867_019313</name>
    <name evidence="4" type="ORF">ASTE57867_19377</name>
</gene>
<feature type="compositionally biased region" description="Polar residues" evidence="1">
    <location>
        <begin position="109"/>
        <end position="119"/>
    </location>
</feature>
<dbReference type="InterPro" id="IPR019956">
    <property type="entry name" value="Ubiquitin_dom"/>
</dbReference>
<evidence type="ECO:0000259" key="2">
    <source>
        <dbReference type="PROSITE" id="PS50053"/>
    </source>
</evidence>
<feature type="compositionally biased region" description="Polar residues" evidence="1">
    <location>
        <begin position="152"/>
        <end position="162"/>
    </location>
</feature>
<name>A0A485LCK0_9STRA</name>
<proteinExistence type="predicted"/>
<dbReference type="AlphaFoldDB" id="A0A485LCK0"/>
<dbReference type="GO" id="GO:0031593">
    <property type="term" value="F:polyubiquitin modification-dependent protein binding"/>
    <property type="evidence" value="ECO:0007669"/>
    <property type="project" value="TreeGrafter"/>
</dbReference>
<feature type="compositionally biased region" description="Low complexity" evidence="1">
    <location>
        <begin position="90"/>
        <end position="108"/>
    </location>
</feature>
<dbReference type="PROSITE" id="PS50053">
    <property type="entry name" value="UBIQUITIN_2"/>
    <property type="match status" value="1"/>
</dbReference>
<evidence type="ECO:0000313" key="5">
    <source>
        <dbReference type="Proteomes" id="UP000332933"/>
    </source>
</evidence>
<reference evidence="4 5" key="1">
    <citation type="submission" date="2019-03" db="EMBL/GenBank/DDBJ databases">
        <authorList>
            <person name="Gaulin E."/>
            <person name="Dumas B."/>
        </authorList>
    </citation>
    <scope>NUCLEOTIDE SEQUENCE [LARGE SCALE GENOMIC DNA]</scope>
    <source>
        <strain evidence="4">CBS 568.67</strain>
    </source>
</reference>
<evidence type="ECO:0000256" key="1">
    <source>
        <dbReference type="SAM" id="MobiDB-lite"/>
    </source>
</evidence>
<dbReference type="Pfam" id="PF00240">
    <property type="entry name" value="ubiquitin"/>
    <property type="match status" value="1"/>
</dbReference>
<organism evidence="4 5">
    <name type="scientific">Aphanomyces stellatus</name>
    <dbReference type="NCBI Taxonomy" id="120398"/>
    <lineage>
        <taxon>Eukaryota</taxon>
        <taxon>Sar</taxon>
        <taxon>Stramenopiles</taxon>
        <taxon>Oomycota</taxon>
        <taxon>Saprolegniomycetes</taxon>
        <taxon>Saprolegniales</taxon>
        <taxon>Verrucalvaceae</taxon>
        <taxon>Aphanomyces</taxon>
    </lineage>
</organism>
<reference evidence="3" key="2">
    <citation type="submission" date="2019-06" db="EMBL/GenBank/DDBJ databases">
        <title>Genomics analysis of Aphanomyces spp. identifies a new class of oomycete effector associated with host adaptation.</title>
        <authorList>
            <person name="Gaulin E."/>
        </authorList>
    </citation>
    <scope>NUCLEOTIDE SEQUENCE</scope>
    <source>
        <strain evidence="3">CBS 578.67</strain>
    </source>
</reference>
<keyword evidence="5" id="KW-1185">Reference proteome</keyword>
<dbReference type="EMBL" id="VJMH01006520">
    <property type="protein sequence ID" value="KAF0689105.1"/>
    <property type="molecule type" value="Genomic_DNA"/>
</dbReference>
<dbReference type="PANTHER" id="PTHR15204:SF0">
    <property type="entry name" value="LARGE PROLINE-RICH PROTEIN BAG6"/>
    <property type="match status" value="1"/>
</dbReference>
<dbReference type="SMART" id="SM00213">
    <property type="entry name" value="UBQ"/>
    <property type="match status" value="1"/>
</dbReference>
<dbReference type="Gene3D" id="3.10.20.90">
    <property type="entry name" value="Phosphatidylinositol 3-kinase Catalytic Subunit, Chain A, domain 1"/>
    <property type="match status" value="1"/>
</dbReference>
<dbReference type="InterPro" id="IPR000626">
    <property type="entry name" value="Ubiquitin-like_dom"/>
</dbReference>
<sequence>MDAEHSAVDTRETSTMMHLNLKFMHEEAISLTVERDIGILTLKQRIFDTTGTPVAEQRLIYKGKVLRDQMYLYNYNFIEGDTIHVVAAPRPSTSTASAPPSAEQSTQSNSIGSASSIRDTSPRNDRRASLHSIMDALLGSDNSNEGRRAFNPRNTPFVTMTFGNDRPSNAPPSRSTSRRENTTPQALLEQAIHLRQAATRLSHLPMISLHPHEARLASSLNEFSHSLLLLSRQVSSLAWALNRLDSEDDVADPAIQSAITETMQLLRELGAFATPLREALANLVQPPPSPPATIALNIIRIPTEERQPETSTGNIILTLLQAVGNAVRGAREVAAAPPSPPPAPSPTSHPSYEESHETGYFSNARTPLLGSDTPLIAVLDVVYNLMEGYFVPPQALHVMSEEFVASLHRPLQRVLETALGFSNEVEPPQLPKRMKAWAKAAARQYEGWLADVLLAESQLQWSHECADGVHVGLFLRLLHLVLLPLANAPTFASDMQHLGRRFLSALLYALLNVPMDTHVASEGLIIAILQRLVVKTTDAARDNGAVTDDGMRVIRHVLLSVARDQAEVLFTRTLAVTQESAMRSTSTLMF</sequence>
<dbReference type="InterPro" id="IPR029071">
    <property type="entry name" value="Ubiquitin-like_domsf"/>
</dbReference>